<feature type="domain" description="AB hydrolase-1" evidence="2">
    <location>
        <begin position="82"/>
        <end position="201"/>
    </location>
</feature>
<dbReference type="OrthoDB" id="9777090at2"/>
<dbReference type="PANTHER" id="PTHR12277">
    <property type="entry name" value="ALPHA/BETA HYDROLASE DOMAIN-CONTAINING PROTEIN"/>
    <property type="match status" value="1"/>
</dbReference>
<dbReference type="EMBL" id="SJPO01000003">
    <property type="protein sequence ID" value="TWT77819.1"/>
    <property type="molecule type" value="Genomic_DNA"/>
</dbReference>
<reference evidence="3 4" key="1">
    <citation type="submission" date="2019-02" db="EMBL/GenBank/DDBJ databases">
        <title>Deep-cultivation of Planctomycetes and their phenomic and genomic characterization uncovers novel biology.</title>
        <authorList>
            <person name="Wiegand S."/>
            <person name="Jogler M."/>
            <person name="Boedeker C."/>
            <person name="Pinto D."/>
            <person name="Vollmers J."/>
            <person name="Rivas-Marin E."/>
            <person name="Kohn T."/>
            <person name="Peeters S.H."/>
            <person name="Heuer A."/>
            <person name="Rast P."/>
            <person name="Oberbeckmann S."/>
            <person name="Bunk B."/>
            <person name="Jeske O."/>
            <person name="Meyerdierks A."/>
            <person name="Storesund J.E."/>
            <person name="Kallscheuer N."/>
            <person name="Luecker S."/>
            <person name="Lage O.M."/>
            <person name="Pohl T."/>
            <person name="Merkel B.J."/>
            <person name="Hornburger P."/>
            <person name="Mueller R.-W."/>
            <person name="Bruemmer F."/>
            <person name="Labrenz M."/>
            <person name="Spormann A.M."/>
            <person name="Op Den Camp H."/>
            <person name="Overmann J."/>
            <person name="Amann R."/>
            <person name="Jetten M.S.M."/>
            <person name="Mascher T."/>
            <person name="Medema M.H."/>
            <person name="Devos D.P."/>
            <person name="Kaster A.-K."/>
            <person name="Ovreas L."/>
            <person name="Rohde M."/>
            <person name="Galperin M.Y."/>
            <person name="Jogler C."/>
        </authorList>
    </citation>
    <scope>NUCLEOTIDE SEQUENCE [LARGE SCALE GENOMIC DNA]</scope>
    <source>
        <strain evidence="3 4">Pla123a</strain>
    </source>
</reference>
<dbReference type="Pfam" id="PF12697">
    <property type="entry name" value="Abhydrolase_6"/>
    <property type="match status" value="1"/>
</dbReference>
<dbReference type="GO" id="GO:0016787">
    <property type="term" value="F:hydrolase activity"/>
    <property type="evidence" value="ECO:0007669"/>
    <property type="project" value="UniProtKB-KW"/>
</dbReference>
<evidence type="ECO:0000256" key="1">
    <source>
        <dbReference type="SAM" id="Phobius"/>
    </source>
</evidence>
<keyword evidence="4" id="KW-1185">Reference proteome</keyword>
<dbReference type="InterPro" id="IPR029058">
    <property type="entry name" value="AB_hydrolase_fold"/>
</dbReference>
<proteinExistence type="predicted"/>
<organism evidence="3 4">
    <name type="scientific">Posidoniimonas polymericola</name>
    <dbReference type="NCBI Taxonomy" id="2528002"/>
    <lineage>
        <taxon>Bacteria</taxon>
        <taxon>Pseudomonadati</taxon>
        <taxon>Planctomycetota</taxon>
        <taxon>Planctomycetia</taxon>
        <taxon>Pirellulales</taxon>
        <taxon>Lacipirellulaceae</taxon>
        <taxon>Posidoniimonas</taxon>
    </lineage>
</organism>
<dbReference type="PANTHER" id="PTHR12277:SF81">
    <property type="entry name" value="PROTEIN ABHD13"/>
    <property type="match status" value="1"/>
</dbReference>
<name>A0A5C5YSA3_9BACT</name>
<keyword evidence="3" id="KW-0378">Hydrolase</keyword>
<dbReference type="InterPro" id="IPR000073">
    <property type="entry name" value="AB_hydrolase_1"/>
</dbReference>
<keyword evidence="1" id="KW-1133">Transmembrane helix</keyword>
<evidence type="ECO:0000313" key="3">
    <source>
        <dbReference type="EMBL" id="TWT77819.1"/>
    </source>
</evidence>
<dbReference type="Proteomes" id="UP000318478">
    <property type="component" value="Unassembled WGS sequence"/>
</dbReference>
<dbReference type="SUPFAM" id="SSF53474">
    <property type="entry name" value="alpha/beta-Hydrolases"/>
    <property type="match status" value="1"/>
</dbReference>
<evidence type="ECO:0000259" key="2">
    <source>
        <dbReference type="Pfam" id="PF12697"/>
    </source>
</evidence>
<dbReference type="AlphaFoldDB" id="A0A5C5YSA3"/>
<keyword evidence="1" id="KW-0472">Membrane</keyword>
<keyword evidence="1" id="KW-0812">Transmembrane</keyword>
<feature type="transmembrane region" description="Helical" evidence="1">
    <location>
        <begin position="20"/>
        <end position="37"/>
    </location>
</feature>
<gene>
    <name evidence="3" type="ORF">Pla123a_16150</name>
</gene>
<sequence length="278" mass="31071">MAMRLPTRKFWLGLVRRLALYYLLILLAMTFIERWLVYPAPSADEGDWAPPHLEFEEATFTSADGTPLHGWFFKHEKARRSVLYLHGNGVHVADIGDRMPVISRHLQADVLVFDYRGYGKSGGKPIEPGVIEDGLAASAWLAERTGAPASRQVLIGRSIGAGVAVAMAERQGAGCVVAQCAFARLTDPAAKMFPWLPVRLLMRNQFPSVERIQNYHGPYFGCHGTDDTLVPFEQGEQLFRAAPTEQKEFLAYEGMGHNEPLPREYWQRLAAFLEEVGA</sequence>
<accession>A0A5C5YSA3</accession>
<comment type="caution">
    <text evidence="3">The sequence shown here is derived from an EMBL/GenBank/DDBJ whole genome shotgun (WGS) entry which is preliminary data.</text>
</comment>
<evidence type="ECO:0000313" key="4">
    <source>
        <dbReference type="Proteomes" id="UP000318478"/>
    </source>
</evidence>
<dbReference type="RefSeq" id="WP_146585667.1">
    <property type="nucleotide sequence ID" value="NZ_SJPO01000003.1"/>
</dbReference>
<dbReference type="Gene3D" id="3.40.50.1820">
    <property type="entry name" value="alpha/beta hydrolase"/>
    <property type="match status" value="1"/>
</dbReference>
<protein>
    <submittedName>
        <fullName evidence="3">Alpha/beta hydrolase family protein</fullName>
    </submittedName>
</protein>